<dbReference type="OrthoDB" id="2284324at2759"/>
<name>A0A0B7NT75_9FUNG</name>
<feature type="compositionally biased region" description="Basic and acidic residues" evidence="1">
    <location>
        <begin position="140"/>
        <end position="160"/>
    </location>
</feature>
<proteinExistence type="predicted"/>
<reference evidence="2 3" key="1">
    <citation type="submission" date="2014-09" db="EMBL/GenBank/DDBJ databases">
        <authorList>
            <person name="Ellenberger Sabrina"/>
        </authorList>
    </citation>
    <scope>NUCLEOTIDE SEQUENCE [LARGE SCALE GENOMIC DNA]</scope>
    <source>
        <strain evidence="2 3">CBS 412.66</strain>
    </source>
</reference>
<feature type="region of interest" description="Disordered" evidence="1">
    <location>
        <begin position="1"/>
        <end position="30"/>
    </location>
</feature>
<gene>
    <name evidence="2" type="primary">PARPA_12742.1 scaffold 45468</name>
</gene>
<evidence type="ECO:0000313" key="2">
    <source>
        <dbReference type="EMBL" id="CEP18438.1"/>
    </source>
</evidence>
<dbReference type="EMBL" id="LN733835">
    <property type="protein sequence ID" value="CEP18438.1"/>
    <property type="molecule type" value="Genomic_DNA"/>
</dbReference>
<feature type="compositionally biased region" description="Low complexity" evidence="1">
    <location>
        <begin position="106"/>
        <end position="124"/>
    </location>
</feature>
<accession>A0A0B7NT75</accession>
<dbReference type="Proteomes" id="UP000054107">
    <property type="component" value="Unassembled WGS sequence"/>
</dbReference>
<protein>
    <submittedName>
        <fullName evidence="2">Uncharacterized protein</fullName>
    </submittedName>
</protein>
<feature type="region of interest" description="Disordered" evidence="1">
    <location>
        <begin position="106"/>
        <end position="168"/>
    </location>
</feature>
<evidence type="ECO:0000256" key="1">
    <source>
        <dbReference type="SAM" id="MobiDB-lite"/>
    </source>
</evidence>
<keyword evidence="3" id="KW-1185">Reference proteome</keyword>
<evidence type="ECO:0000313" key="3">
    <source>
        <dbReference type="Proteomes" id="UP000054107"/>
    </source>
</evidence>
<organism evidence="2 3">
    <name type="scientific">Parasitella parasitica</name>
    <dbReference type="NCBI Taxonomy" id="35722"/>
    <lineage>
        <taxon>Eukaryota</taxon>
        <taxon>Fungi</taxon>
        <taxon>Fungi incertae sedis</taxon>
        <taxon>Mucoromycota</taxon>
        <taxon>Mucoromycotina</taxon>
        <taxon>Mucoromycetes</taxon>
        <taxon>Mucorales</taxon>
        <taxon>Mucorineae</taxon>
        <taxon>Mucoraceae</taxon>
        <taxon>Parasitella</taxon>
    </lineage>
</organism>
<sequence>MPKDNKSSPFASTSFGAPPSLSSDISVDSDDDFQPPINSVFDYVAPKDIFQDLKAIRFGCSWSTAPSYSTAVSTPAEDFNAILSAMSPKEVGEFFSTFQDPVPSLNLSKSASNSNTSAPAPKASGKTDTEDKKVSKKVQKKIDKREELEKAKEEAKDSSKSMKCPTCGGTDHARSSSKNCSECVIGSLLKYGIEDLYYKVLNNFYQLTQAVDIPIDVKTYAKKCYGYAANKSFKSEFIEVASTKKEIAEKAEVDHGASRLAKKGDCSLDENTSDSSQEKFPLDLSMDHHPLRTYEYTLFSNIGVAEEEEDNNEEENSDNIYNISKECYTFKHNTLRSQANPSTLSDIKILYVQAVSLSGKNQDEYWLPRLTALDINKVWNSRDSDPAIYLGYPL</sequence>
<dbReference type="AlphaFoldDB" id="A0A0B7NT75"/>